<protein>
    <submittedName>
        <fullName evidence="1">Uncharacterized protein</fullName>
    </submittedName>
</protein>
<keyword evidence="2" id="KW-1185">Reference proteome</keyword>
<organism evidence="1 2">
    <name type="scientific">Gandjariella thermophila</name>
    <dbReference type="NCBI Taxonomy" id="1931992"/>
    <lineage>
        <taxon>Bacteria</taxon>
        <taxon>Bacillati</taxon>
        <taxon>Actinomycetota</taxon>
        <taxon>Actinomycetes</taxon>
        <taxon>Pseudonocardiales</taxon>
        <taxon>Pseudonocardiaceae</taxon>
        <taxon>Gandjariella</taxon>
    </lineage>
</organism>
<dbReference type="EMBL" id="BJFL01000054">
    <property type="protein sequence ID" value="GDY33747.1"/>
    <property type="molecule type" value="Genomic_DNA"/>
</dbReference>
<reference evidence="2" key="1">
    <citation type="submission" date="2019-04" db="EMBL/GenBank/DDBJ databases">
        <title>Draft genome sequence of Pseudonocardiaceae bacterium SL3-2-4.</title>
        <authorList>
            <person name="Ningsih F."/>
            <person name="Yokota A."/>
            <person name="Sakai Y."/>
            <person name="Nanatani K."/>
            <person name="Yabe S."/>
            <person name="Oetari A."/>
            <person name="Sjamsuridzal W."/>
        </authorList>
    </citation>
    <scope>NUCLEOTIDE SEQUENCE [LARGE SCALE GENOMIC DNA]</scope>
    <source>
        <strain evidence="2">SL3-2-4</strain>
    </source>
</reference>
<gene>
    <name evidence="1" type="ORF">GTS_53800</name>
</gene>
<accession>A0A4D4JIN2</accession>
<name>A0A4D4JIN2_9PSEU</name>
<evidence type="ECO:0000313" key="2">
    <source>
        <dbReference type="Proteomes" id="UP000298860"/>
    </source>
</evidence>
<proteinExistence type="predicted"/>
<evidence type="ECO:0000313" key="1">
    <source>
        <dbReference type="EMBL" id="GDY33747.1"/>
    </source>
</evidence>
<comment type="caution">
    <text evidence="1">The sequence shown here is derived from an EMBL/GenBank/DDBJ whole genome shotgun (WGS) entry which is preliminary data.</text>
</comment>
<dbReference type="Proteomes" id="UP000298860">
    <property type="component" value="Unassembled WGS sequence"/>
</dbReference>
<dbReference type="AlphaFoldDB" id="A0A4D4JIN2"/>
<sequence>MWWNFLGRGHEEIVAFRDDWQRERAGHGGGASARYGTFPAEWQHTLPAPELPNARLRSRG</sequence>